<protein>
    <submittedName>
        <fullName evidence="1">HAD phosphatase, family IIIA</fullName>
        <ecNumber evidence="1">3.1.3.-</ecNumber>
    </submittedName>
</protein>
<dbReference type="Proteomes" id="UP000004935">
    <property type="component" value="Unassembled WGS sequence"/>
</dbReference>
<dbReference type="eggNOG" id="COG2179">
    <property type="taxonomic scope" value="Bacteria"/>
</dbReference>
<dbReference type="InterPro" id="IPR023214">
    <property type="entry name" value="HAD_sf"/>
</dbReference>
<reference evidence="1" key="1">
    <citation type="submission" date="2007-11" db="EMBL/GenBank/DDBJ databases">
        <authorList>
            <person name="Fulton L."/>
            <person name="Clifton S."/>
            <person name="Fulton B."/>
            <person name="Xu J."/>
            <person name="Minx P."/>
            <person name="Pepin K.H."/>
            <person name="Johnson M."/>
            <person name="Thiruvilangam P."/>
            <person name="Bhonagiri V."/>
            <person name="Nash W.E."/>
            <person name="Mardis E.R."/>
            <person name="Wilson R.K."/>
        </authorList>
    </citation>
    <scope>NUCLEOTIDE SEQUENCE [LARGE SCALE GENOMIC DNA]</scope>
    <source>
        <strain evidence="1">DSM 14662</strain>
    </source>
</reference>
<name>B0MDU2_ANACD</name>
<evidence type="ECO:0000313" key="2">
    <source>
        <dbReference type="Proteomes" id="UP000004935"/>
    </source>
</evidence>
<gene>
    <name evidence="1" type="primary">yqeG</name>
    <name evidence="1" type="ORF">ANACAC_01735</name>
</gene>
<keyword evidence="1" id="KW-0378">Hydrolase</keyword>
<dbReference type="EMBL" id="ABAX03000012">
    <property type="protein sequence ID" value="EDR98112.1"/>
    <property type="molecule type" value="Genomic_DNA"/>
</dbReference>
<dbReference type="AlphaFoldDB" id="B0MDU2"/>
<dbReference type="SUPFAM" id="SSF56784">
    <property type="entry name" value="HAD-like"/>
    <property type="match status" value="1"/>
</dbReference>
<dbReference type="Pfam" id="PF13242">
    <property type="entry name" value="Hydrolase_like"/>
    <property type="match status" value="1"/>
</dbReference>
<dbReference type="EC" id="3.1.3.-" evidence="1"/>
<proteinExistence type="predicted"/>
<dbReference type="InterPro" id="IPR036412">
    <property type="entry name" value="HAD-like_sf"/>
</dbReference>
<sequence length="169" mass="20020">MDTQKMFEKFYPNEYMDSTYSIDFKAYYDRGYRGILFDVDNTLVPHNAPADDRAVRFFRELKDIGFDFCFMSNNKEPRVKKFCEAVEGTHYIYKANKPMVGSYEKGMRLMGTDRTNTLFVGDQLFTDVYGANRAKVYSILVKPMNPKEEIQIVLKRYIEKIVLHFYKKK</sequence>
<dbReference type="STRING" id="411490.ANACAC_01735"/>
<evidence type="ECO:0000313" key="1">
    <source>
        <dbReference type="EMBL" id="EDR98112.1"/>
    </source>
</evidence>
<dbReference type="Gene3D" id="3.40.50.1000">
    <property type="entry name" value="HAD superfamily/HAD-like"/>
    <property type="match status" value="1"/>
</dbReference>
<dbReference type="HOGENOM" id="CLU_056221_4_0_9"/>
<dbReference type="NCBIfam" id="TIGR01662">
    <property type="entry name" value="HAD-SF-IIIA"/>
    <property type="match status" value="1"/>
</dbReference>
<accession>B0MDU2</accession>
<reference evidence="1" key="2">
    <citation type="submission" date="2013-11" db="EMBL/GenBank/DDBJ databases">
        <title>Draft genome sequence of Anaerostipes caccae (DSM 14662).</title>
        <authorList>
            <person name="Sudarsanam P."/>
            <person name="Ley R."/>
            <person name="Guruge J."/>
            <person name="Turnbaugh P.J."/>
            <person name="Mahowald M."/>
            <person name="Liep D."/>
            <person name="Gordon J."/>
        </authorList>
    </citation>
    <scope>NUCLEOTIDE SEQUENCE</scope>
    <source>
        <strain evidence="1">DSM 14662</strain>
    </source>
</reference>
<dbReference type="GO" id="GO:0016787">
    <property type="term" value="F:hydrolase activity"/>
    <property type="evidence" value="ECO:0007669"/>
    <property type="project" value="UniProtKB-KW"/>
</dbReference>
<dbReference type="InterPro" id="IPR006549">
    <property type="entry name" value="HAD-SF_hydro_IIIA"/>
</dbReference>
<comment type="caution">
    <text evidence="1">The sequence shown here is derived from an EMBL/GenBank/DDBJ whole genome shotgun (WGS) entry which is preliminary data.</text>
</comment>
<organism evidence="1 2">
    <name type="scientific">Anaerostipes caccae (strain DSM 14662 / CCUG 47493 / JCM 13470 / NCIMB 13811 / L1-92)</name>
    <dbReference type="NCBI Taxonomy" id="411490"/>
    <lineage>
        <taxon>Bacteria</taxon>
        <taxon>Bacillati</taxon>
        <taxon>Bacillota</taxon>
        <taxon>Clostridia</taxon>
        <taxon>Lachnospirales</taxon>
        <taxon>Lachnospiraceae</taxon>
        <taxon>Anaerostipes</taxon>
    </lineage>
</organism>
<keyword evidence="2" id="KW-1185">Reference proteome</keyword>